<name>A0A1D7TK91_9BACT</name>
<protein>
    <submittedName>
        <fullName evidence="1">PilZ domain-containing protein</fullName>
    </submittedName>
</protein>
<dbReference type="STRING" id="1193502.SHALO_1624"/>
<evidence type="ECO:0000313" key="1">
    <source>
        <dbReference type="EMBL" id="AOO65396.1"/>
    </source>
</evidence>
<accession>A0A1D7TK91</accession>
<reference evidence="2" key="1">
    <citation type="submission" date="2016-08" db="EMBL/GenBank/DDBJ databases">
        <title>Complete genome sequence of the organohalide-respiring Epsilonproteobacterium Sulfurospirillum halorespirans.</title>
        <authorList>
            <person name="Goris T."/>
            <person name="Zimmermann J."/>
            <person name="Schenz B."/>
            <person name="Lemos M."/>
            <person name="Hackermueller J."/>
            <person name="Diekert G."/>
        </authorList>
    </citation>
    <scope>NUCLEOTIDE SEQUENCE [LARGE SCALE GENOMIC DNA]</scope>
    <source>
        <strain>DSM 13726</strain>
        <strain evidence="2">PCE-M2</strain>
    </source>
</reference>
<dbReference type="Proteomes" id="UP000094609">
    <property type="component" value="Chromosome"/>
</dbReference>
<gene>
    <name evidence="1" type="ORF">SHALO_1624</name>
</gene>
<dbReference type="EMBL" id="CP017111">
    <property type="protein sequence ID" value="AOO65396.1"/>
    <property type="molecule type" value="Genomic_DNA"/>
</dbReference>
<proteinExistence type="predicted"/>
<dbReference type="RefSeq" id="WP_069478099.1">
    <property type="nucleotide sequence ID" value="NZ_CP017111.1"/>
</dbReference>
<dbReference type="KEGG" id="shal:SHALO_1624"/>
<evidence type="ECO:0000313" key="2">
    <source>
        <dbReference type="Proteomes" id="UP000094609"/>
    </source>
</evidence>
<organism evidence="1 2">
    <name type="scientific">Sulfurospirillum halorespirans DSM 13726</name>
    <dbReference type="NCBI Taxonomy" id="1193502"/>
    <lineage>
        <taxon>Bacteria</taxon>
        <taxon>Pseudomonadati</taxon>
        <taxon>Campylobacterota</taxon>
        <taxon>Epsilonproteobacteria</taxon>
        <taxon>Campylobacterales</taxon>
        <taxon>Sulfurospirillaceae</taxon>
        <taxon>Sulfurospirillum</taxon>
    </lineage>
</organism>
<sequence length="633" mass="73153">MLLEQFLHETRYLSIAHLYFGEEKLTILSRAKKEHASFQSFDLAKDLKTIPTADILFIEIGESSKDKLKLLVSLFAKHKPIIAYIFADDVENRLLLKFALHFGITDVLPLKNEENLLFSIFSKNANKLDDKLYTFQKIELEKKIEHFFPFLVFQGETLTYANAKAKMLYETNDLAALQAKINRDEELCEALKADEDAQGNIIIETASAEKEVYLCVIKSFPQSREKIVTLINYDPESETKNCSSILNRFDFVDKLKDRLAQQSVTKAPISLVFINISNLDKLSKTFTSTTLYDAFKNLMLKLFQLKEEDQDVIQWSPNLYILMGEERSFEHACEQTKHLQQELIRATINEKITPIILSSAFHVESDDLNVVIDYIEKINTKTLLPHDIATIKYFELEYLDNVIEEQEQITYLMHNCVNNKIPIKLLNIYKGLCINTTSYIQKMADESYQMSCENLQGYAMQIEKETVLQAPNFPKDIKAEVSLVDIKRSFVVIKNLSFMRSSANSRQHTRVQTSIRTPVLIKYAQRSSAQGDILDISVNSIAMKVGKSFREEEMLNQKVRLNFSLPNEEGENGYVIMDIEAKVTYISQKDDATKIVVLLENLPKPYDDYLLRYMYNRQKELIFEIKKATKAYN</sequence>
<dbReference type="PATRIC" id="fig|1193502.14.peg.1648"/>
<dbReference type="AlphaFoldDB" id="A0A1D7TK91"/>
<keyword evidence="2" id="KW-1185">Reference proteome</keyword>